<sequence>MSKGTALLRQRNEKRTLALLRTGEHHSRQELSKLLGLSKNTISLIIDSFIKQGIVEEKGLDEQSGAGRPRIQLQLIPAFHTAIGISIGHSSCQFVVTDYRSTILESGEWTIPSMQADPFIGQLIRLCGGLLDKYPQTLGIGAAIPALVDPHLGLVHFSSHLDWRDVPLKERLDEGL</sequence>
<dbReference type="InterPro" id="IPR036388">
    <property type="entry name" value="WH-like_DNA-bd_sf"/>
</dbReference>
<dbReference type="Gene3D" id="1.10.10.10">
    <property type="entry name" value="Winged helix-like DNA-binding domain superfamily/Winged helix DNA-binding domain"/>
    <property type="match status" value="1"/>
</dbReference>
<dbReference type="PANTHER" id="PTHR18964:SF149">
    <property type="entry name" value="BIFUNCTIONAL UDP-N-ACETYLGLUCOSAMINE 2-EPIMERASE_N-ACETYLMANNOSAMINE KINASE"/>
    <property type="match status" value="1"/>
</dbReference>
<dbReference type="InterPro" id="IPR036390">
    <property type="entry name" value="WH_DNA-bd_sf"/>
</dbReference>
<keyword evidence="3" id="KW-0119">Carbohydrate metabolism</keyword>
<evidence type="ECO:0000313" key="5">
    <source>
        <dbReference type="Proteomes" id="UP001519887"/>
    </source>
</evidence>
<gene>
    <name evidence="4" type="ORF">K0U00_43645</name>
</gene>
<feature type="non-terminal residue" evidence="4">
    <location>
        <position position="176"/>
    </location>
</feature>
<dbReference type="CDD" id="cd23763">
    <property type="entry name" value="ASKHA_ATPase_ROK"/>
    <property type="match status" value="1"/>
</dbReference>
<protein>
    <submittedName>
        <fullName evidence="4">ROK family protein</fullName>
    </submittedName>
</protein>
<evidence type="ECO:0000256" key="1">
    <source>
        <dbReference type="ARBA" id="ARBA00002486"/>
    </source>
</evidence>
<dbReference type="InterPro" id="IPR000600">
    <property type="entry name" value="ROK"/>
</dbReference>
<reference evidence="4 5" key="1">
    <citation type="submission" date="2021-07" db="EMBL/GenBank/DDBJ databases">
        <title>Paenibacillus radiodurans sp. nov., isolated from the southeastern edge of Tengger Desert.</title>
        <authorList>
            <person name="Zhang G."/>
        </authorList>
    </citation>
    <scope>NUCLEOTIDE SEQUENCE [LARGE SCALE GENOMIC DNA]</scope>
    <source>
        <strain evidence="4 5">CCM 7311</strain>
    </source>
</reference>
<dbReference type="Proteomes" id="UP001519887">
    <property type="component" value="Unassembled WGS sequence"/>
</dbReference>
<dbReference type="SUPFAM" id="SSF53067">
    <property type="entry name" value="Actin-like ATPase domain"/>
    <property type="match status" value="1"/>
</dbReference>
<comment type="similarity">
    <text evidence="2">Belongs to the ROK (NagC/XylR) family.</text>
</comment>
<keyword evidence="5" id="KW-1185">Reference proteome</keyword>
<dbReference type="Gene3D" id="3.30.420.40">
    <property type="match status" value="1"/>
</dbReference>
<evidence type="ECO:0000256" key="3">
    <source>
        <dbReference type="ARBA" id="ARBA00022629"/>
    </source>
</evidence>
<evidence type="ECO:0000256" key="2">
    <source>
        <dbReference type="ARBA" id="ARBA00006479"/>
    </source>
</evidence>
<keyword evidence="3" id="KW-0859">Xylose metabolism</keyword>
<dbReference type="EMBL" id="JAHZIK010002591">
    <property type="protein sequence ID" value="MBW7460972.1"/>
    <property type="molecule type" value="Genomic_DNA"/>
</dbReference>
<dbReference type="Pfam" id="PF00480">
    <property type="entry name" value="ROK"/>
    <property type="match status" value="1"/>
</dbReference>
<comment type="caution">
    <text evidence="4">The sequence shown here is derived from an EMBL/GenBank/DDBJ whole genome shotgun (WGS) entry which is preliminary data.</text>
</comment>
<accession>A0ABS7CJ52</accession>
<proteinExistence type="inferred from homology"/>
<name>A0ABS7CJ52_9BACL</name>
<comment type="function">
    <text evidence="1">Transcriptional repressor of xylose-utilizing enzymes.</text>
</comment>
<dbReference type="PANTHER" id="PTHR18964">
    <property type="entry name" value="ROK (REPRESSOR, ORF, KINASE) FAMILY"/>
    <property type="match status" value="1"/>
</dbReference>
<dbReference type="InterPro" id="IPR043129">
    <property type="entry name" value="ATPase_NBD"/>
</dbReference>
<evidence type="ECO:0000313" key="4">
    <source>
        <dbReference type="EMBL" id="MBW7460972.1"/>
    </source>
</evidence>
<organism evidence="4 5">
    <name type="scientific">Paenibacillus sepulcri</name>
    <dbReference type="NCBI Taxonomy" id="359917"/>
    <lineage>
        <taxon>Bacteria</taxon>
        <taxon>Bacillati</taxon>
        <taxon>Bacillota</taxon>
        <taxon>Bacilli</taxon>
        <taxon>Bacillales</taxon>
        <taxon>Paenibacillaceae</taxon>
        <taxon>Paenibacillus</taxon>
    </lineage>
</organism>
<dbReference type="SUPFAM" id="SSF46785">
    <property type="entry name" value="Winged helix' DNA-binding domain"/>
    <property type="match status" value="1"/>
</dbReference>